<dbReference type="PROSITE" id="PS00039">
    <property type="entry name" value="DEAD_ATP_HELICASE"/>
    <property type="match status" value="1"/>
</dbReference>
<dbReference type="FunFam" id="3.40.50.300:FF:000468">
    <property type="entry name" value="ATP-dependent RNA helicase RhlE"/>
    <property type="match status" value="1"/>
</dbReference>
<dbReference type="CDD" id="cd00268">
    <property type="entry name" value="DEADc"/>
    <property type="match status" value="1"/>
</dbReference>
<dbReference type="InterPro" id="IPR000629">
    <property type="entry name" value="RNA-helicase_DEAD-box_CS"/>
</dbReference>
<dbReference type="EMBL" id="JACHGJ010000002">
    <property type="protein sequence ID" value="MBB6479447.1"/>
    <property type="molecule type" value="Genomic_DNA"/>
</dbReference>
<dbReference type="InterPro" id="IPR044742">
    <property type="entry name" value="DEAD/DEAH_RhlB"/>
</dbReference>
<dbReference type="InterPro" id="IPR011545">
    <property type="entry name" value="DEAD/DEAH_box_helicase_dom"/>
</dbReference>
<evidence type="ECO:0000259" key="8">
    <source>
        <dbReference type="PROSITE" id="PS51192"/>
    </source>
</evidence>
<dbReference type="AlphaFoldDB" id="A0A841R8D1"/>
<dbReference type="CDD" id="cd18787">
    <property type="entry name" value="SF2_C_DEAD"/>
    <property type="match status" value="1"/>
</dbReference>
<dbReference type="GO" id="GO:0003724">
    <property type="term" value="F:RNA helicase activity"/>
    <property type="evidence" value="ECO:0007669"/>
    <property type="project" value="UniProtKB-EC"/>
</dbReference>
<dbReference type="SMART" id="SM00487">
    <property type="entry name" value="DEXDc"/>
    <property type="match status" value="1"/>
</dbReference>
<dbReference type="Gene3D" id="3.40.50.300">
    <property type="entry name" value="P-loop containing nucleotide triphosphate hydrolases"/>
    <property type="match status" value="2"/>
</dbReference>
<dbReference type="InterPro" id="IPR050079">
    <property type="entry name" value="DEAD_box_RNA_helicase"/>
</dbReference>
<evidence type="ECO:0000259" key="9">
    <source>
        <dbReference type="PROSITE" id="PS51194"/>
    </source>
</evidence>
<evidence type="ECO:0000259" key="10">
    <source>
        <dbReference type="PROSITE" id="PS51195"/>
    </source>
</evidence>
<dbReference type="InterPro" id="IPR027417">
    <property type="entry name" value="P-loop_NTPase"/>
</dbReference>
<keyword evidence="12" id="KW-1185">Reference proteome</keyword>
<evidence type="ECO:0000313" key="11">
    <source>
        <dbReference type="EMBL" id="MBB6479447.1"/>
    </source>
</evidence>
<dbReference type="PROSITE" id="PS51192">
    <property type="entry name" value="HELICASE_ATP_BIND_1"/>
    <property type="match status" value="1"/>
</dbReference>
<dbReference type="SMART" id="SM00490">
    <property type="entry name" value="HELICc"/>
    <property type="match status" value="1"/>
</dbReference>
<evidence type="ECO:0000256" key="3">
    <source>
        <dbReference type="ARBA" id="ARBA00022806"/>
    </source>
</evidence>
<comment type="similarity">
    <text evidence="5 7">Belongs to the DEAD box helicase family.</text>
</comment>
<dbReference type="Pfam" id="PF00271">
    <property type="entry name" value="Helicase_C"/>
    <property type="match status" value="1"/>
</dbReference>
<dbReference type="GO" id="GO:0003676">
    <property type="term" value="F:nucleic acid binding"/>
    <property type="evidence" value="ECO:0007669"/>
    <property type="project" value="InterPro"/>
</dbReference>
<evidence type="ECO:0000313" key="12">
    <source>
        <dbReference type="Proteomes" id="UP000587760"/>
    </source>
</evidence>
<keyword evidence="4 7" id="KW-0067">ATP-binding</keyword>
<sequence>MSNDKSMSAVFSDLKLSEELQRAVKAQEYDEPSPIQIETIPVVLSGWDILAASQTGTGKTAAYVLPLLDLLNKCGEARANHMKALVLAPTRELAAQIYESIVNYGRFMDLKSTVVYGGKKINPQMIRMTKGMHILVATPGRLLDLYRQNAVRFTDLKYLVLDEADRMLNLGFSEEIKEILNLLPRKRQTLMFTATFTDEVRSLARKLVNNPVEISVNPEEITVESVTQWVYPVDHLRKTALLIQLMGDISPEKVLVFTKTKNRADHLAQKLEKAGFSAAAIHGNKSQGNRTRSLEDFKNGKVTVLVATDLAARGLDINCLPLVVNFDLPHLKEDYIHRIGRTGRASSKGQAISFVSREEFKTLADIERLTKQVIDRITVPGFEMELPLPPSKLDMRPFKTRKPKKKKTELL</sequence>
<evidence type="ECO:0000256" key="2">
    <source>
        <dbReference type="ARBA" id="ARBA00022801"/>
    </source>
</evidence>
<reference evidence="11 12" key="1">
    <citation type="submission" date="2020-08" db="EMBL/GenBank/DDBJ databases">
        <title>Genomic Encyclopedia of Type Strains, Phase IV (KMG-IV): sequencing the most valuable type-strain genomes for metagenomic binning, comparative biology and taxonomic classification.</title>
        <authorList>
            <person name="Goeker M."/>
        </authorList>
    </citation>
    <scope>NUCLEOTIDE SEQUENCE [LARGE SCALE GENOMIC DNA]</scope>
    <source>
        <strain evidence="11 12">DSM 2461</strain>
    </source>
</reference>
<protein>
    <submittedName>
        <fullName evidence="11">ATP-dependent RNA helicase RhlE</fullName>
        <ecNumber evidence="11">3.6.4.13</ecNumber>
    </submittedName>
</protein>
<dbReference type="InterPro" id="IPR001650">
    <property type="entry name" value="Helicase_C-like"/>
</dbReference>
<proteinExistence type="inferred from homology"/>
<dbReference type="EC" id="3.6.4.13" evidence="11"/>
<dbReference type="InterPro" id="IPR014001">
    <property type="entry name" value="Helicase_ATP-bd"/>
</dbReference>
<dbReference type="Proteomes" id="UP000587760">
    <property type="component" value="Unassembled WGS sequence"/>
</dbReference>
<keyword evidence="1 7" id="KW-0547">Nucleotide-binding</keyword>
<keyword evidence="2 7" id="KW-0378">Hydrolase</keyword>
<evidence type="ECO:0000256" key="5">
    <source>
        <dbReference type="ARBA" id="ARBA00038437"/>
    </source>
</evidence>
<dbReference type="GO" id="GO:0005829">
    <property type="term" value="C:cytosol"/>
    <property type="evidence" value="ECO:0007669"/>
    <property type="project" value="TreeGrafter"/>
</dbReference>
<feature type="domain" description="Helicase C-terminal" evidence="9">
    <location>
        <begin position="241"/>
        <end position="385"/>
    </location>
</feature>
<evidence type="ECO:0000256" key="7">
    <source>
        <dbReference type="RuleBase" id="RU000492"/>
    </source>
</evidence>
<accession>A0A841R8D1</accession>
<dbReference type="Pfam" id="PF00270">
    <property type="entry name" value="DEAD"/>
    <property type="match status" value="1"/>
</dbReference>
<evidence type="ECO:0000256" key="6">
    <source>
        <dbReference type="PROSITE-ProRule" id="PRU00552"/>
    </source>
</evidence>
<dbReference type="InterPro" id="IPR014014">
    <property type="entry name" value="RNA_helicase_DEAD_Q_motif"/>
</dbReference>
<dbReference type="RefSeq" id="WP_221439810.1">
    <property type="nucleotide sequence ID" value="NZ_JACHGJ010000002.1"/>
</dbReference>
<dbReference type="PROSITE" id="PS51195">
    <property type="entry name" value="Q_MOTIF"/>
    <property type="match status" value="1"/>
</dbReference>
<dbReference type="PANTHER" id="PTHR47959:SF13">
    <property type="entry name" value="ATP-DEPENDENT RNA HELICASE RHLE"/>
    <property type="match status" value="1"/>
</dbReference>
<dbReference type="PANTHER" id="PTHR47959">
    <property type="entry name" value="ATP-DEPENDENT RNA HELICASE RHLE-RELATED"/>
    <property type="match status" value="1"/>
</dbReference>
<comment type="caution">
    <text evidence="11">The sequence shown here is derived from an EMBL/GenBank/DDBJ whole genome shotgun (WGS) entry which is preliminary data.</text>
</comment>
<dbReference type="GO" id="GO:0005524">
    <property type="term" value="F:ATP binding"/>
    <property type="evidence" value="ECO:0007669"/>
    <property type="project" value="UniProtKB-KW"/>
</dbReference>
<dbReference type="SUPFAM" id="SSF52540">
    <property type="entry name" value="P-loop containing nucleoside triphosphate hydrolases"/>
    <property type="match status" value="1"/>
</dbReference>
<organism evidence="11 12">
    <name type="scientific">Spirochaeta isovalerica</name>
    <dbReference type="NCBI Taxonomy" id="150"/>
    <lineage>
        <taxon>Bacteria</taxon>
        <taxon>Pseudomonadati</taxon>
        <taxon>Spirochaetota</taxon>
        <taxon>Spirochaetia</taxon>
        <taxon>Spirochaetales</taxon>
        <taxon>Spirochaetaceae</taxon>
        <taxon>Spirochaeta</taxon>
    </lineage>
</organism>
<dbReference type="GO" id="GO:0016787">
    <property type="term" value="F:hydrolase activity"/>
    <property type="evidence" value="ECO:0007669"/>
    <property type="project" value="UniProtKB-KW"/>
</dbReference>
<dbReference type="PROSITE" id="PS51194">
    <property type="entry name" value="HELICASE_CTER"/>
    <property type="match status" value="1"/>
</dbReference>
<feature type="short sequence motif" description="Q motif" evidence="6">
    <location>
        <begin position="9"/>
        <end position="37"/>
    </location>
</feature>
<evidence type="ECO:0000256" key="4">
    <source>
        <dbReference type="ARBA" id="ARBA00022840"/>
    </source>
</evidence>
<evidence type="ECO:0000256" key="1">
    <source>
        <dbReference type="ARBA" id="ARBA00022741"/>
    </source>
</evidence>
<feature type="domain" description="DEAD-box RNA helicase Q" evidence="10">
    <location>
        <begin position="9"/>
        <end position="37"/>
    </location>
</feature>
<name>A0A841R8D1_9SPIO</name>
<gene>
    <name evidence="11" type="ORF">HNR50_001105</name>
</gene>
<keyword evidence="3 7" id="KW-0347">Helicase</keyword>
<feature type="domain" description="Helicase ATP-binding" evidence="8">
    <location>
        <begin position="40"/>
        <end position="214"/>
    </location>
</feature>